<keyword evidence="4 8" id="KW-0812">Transmembrane</keyword>
<evidence type="ECO:0000313" key="10">
    <source>
        <dbReference type="Proteomes" id="UP001300502"/>
    </source>
</evidence>
<organism evidence="9 10">
    <name type="scientific">Galdieria yellowstonensis</name>
    <dbReference type="NCBI Taxonomy" id="3028027"/>
    <lineage>
        <taxon>Eukaryota</taxon>
        <taxon>Rhodophyta</taxon>
        <taxon>Bangiophyceae</taxon>
        <taxon>Galdieriales</taxon>
        <taxon>Galdieriaceae</taxon>
        <taxon>Galdieria</taxon>
    </lineage>
</organism>
<feature type="transmembrane region" description="Helical" evidence="8">
    <location>
        <begin position="45"/>
        <end position="62"/>
    </location>
</feature>
<evidence type="ECO:0000256" key="3">
    <source>
        <dbReference type="ARBA" id="ARBA00020827"/>
    </source>
</evidence>
<proteinExistence type="inferred from homology"/>
<sequence>MSFPTSSNSIQEEYNNNLFYFYQNVFTVFGASVTGVLGITNLQGFLIYILLKLFLFLALYVKTKGDISCYFKQGIRSLFLQCLFSKDAFLSFILFWTLFYSITFLY</sequence>
<comment type="caution">
    <text evidence="9">The sequence shown here is derived from an EMBL/GenBank/DDBJ whole genome shotgun (WGS) entry which is preliminary data.</text>
</comment>
<dbReference type="Pfam" id="PF07019">
    <property type="entry name" value="EMC6"/>
    <property type="match status" value="1"/>
</dbReference>
<keyword evidence="10" id="KW-1185">Reference proteome</keyword>
<comment type="similarity">
    <text evidence="2">Belongs to the EMC6 family.</text>
</comment>
<dbReference type="PANTHER" id="PTHR20994">
    <property type="entry name" value="ER MEMBRANE PROTEIN COMPLEX SUBUNIT 6"/>
    <property type="match status" value="1"/>
</dbReference>
<keyword evidence="6 8" id="KW-1133">Transmembrane helix</keyword>
<gene>
    <name evidence="9" type="ORF">GAYE_SCF35G5082</name>
</gene>
<keyword evidence="7 8" id="KW-0472">Membrane</keyword>
<keyword evidence="5" id="KW-0256">Endoplasmic reticulum</keyword>
<dbReference type="GO" id="GO:0000045">
    <property type="term" value="P:autophagosome assembly"/>
    <property type="evidence" value="ECO:0007669"/>
    <property type="project" value="TreeGrafter"/>
</dbReference>
<comment type="subcellular location">
    <subcellularLocation>
        <location evidence="1">Endoplasmic reticulum membrane</location>
        <topology evidence="1">Multi-pass membrane protein</topology>
    </subcellularLocation>
</comment>
<evidence type="ECO:0000256" key="4">
    <source>
        <dbReference type="ARBA" id="ARBA00022692"/>
    </source>
</evidence>
<protein>
    <recommendedName>
        <fullName evidence="3">ER membrane protein complex subunit 6</fullName>
    </recommendedName>
</protein>
<dbReference type="InterPro" id="IPR008504">
    <property type="entry name" value="Emc6"/>
</dbReference>
<dbReference type="InterPro" id="IPR029008">
    <property type="entry name" value="EMC6-like"/>
</dbReference>
<dbReference type="GO" id="GO:0072546">
    <property type="term" value="C:EMC complex"/>
    <property type="evidence" value="ECO:0007669"/>
    <property type="project" value="InterPro"/>
</dbReference>
<dbReference type="GO" id="GO:0034975">
    <property type="term" value="P:protein folding in endoplasmic reticulum"/>
    <property type="evidence" value="ECO:0007669"/>
    <property type="project" value="TreeGrafter"/>
</dbReference>
<evidence type="ECO:0000256" key="5">
    <source>
        <dbReference type="ARBA" id="ARBA00022824"/>
    </source>
</evidence>
<dbReference type="EMBL" id="JANCYU010000048">
    <property type="protein sequence ID" value="KAK4527160.1"/>
    <property type="molecule type" value="Genomic_DNA"/>
</dbReference>
<dbReference type="AlphaFoldDB" id="A0AAV9II78"/>
<reference evidence="9 10" key="1">
    <citation type="submission" date="2022-07" db="EMBL/GenBank/DDBJ databases">
        <title>Genome-wide signatures of adaptation to extreme environments.</title>
        <authorList>
            <person name="Cho C.H."/>
            <person name="Yoon H.S."/>
        </authorList>
    </citation>
    <scope>NUCLEOTIDE SEQUENCE [LARGE SCALE GENOMIC DNA]</scope>
    <source>
        <strain evidence="9 10">108.79 E11</strain>
    </source>
</reference>
<evidence type="ECO:0000256" key="8">
    <source>
        <dbReference type="SAM" id="Phobius"/>
    </source>
</evidence>
<dbReference type="PANTHER" id="PTHR20994:SF0">
    <property type="entry name" value="ER MEMBRANE PROTEIN COMPLEX SUBUNIT 6"/>
    <property type="match status" value="1"/>
</dbReference>
<evidence type="ECO:0000256" key="6">
    <source>
        <dbReference type="ARBA" id="ARBA00022989"/>
    </source>
</evidence>
<evidence type="ECO:0000256" key="2">
    <source>
        <dbReference type="ARBA" id="ARBA00009436"/>
    </source>
</evidence>
<evidence type="ECO:0000313" key="9">
    <source>
        <dbReference type="EMBL" id="KAK4527160.1"/>
    </source>
</evidence>
<feature type="transmembrane region" description="Helical" evidence="8">
    <location>
        <begin position="20"/>
        <end position="39"/>
    </location>
</feature>
<dbReference type="Proteomes" id="UP001300502">
    <property type="component" value="Unassembled WGS sequence"/>
</dbReference>
<name>A0AAV9II78_9RHOD</name>
<evidence type="ECO:0000256" key="1">
    <source>
        <dbReference type="ARBA" id="ARBA00004477"/>
    </source>
</evidence>
<feature type="transmembrane region" description="Helical" evidence="8">
    <location>
        <begin position="83"/>
        <end position="105"/>
    </location>
</feature>
<accession>A0AAV9II78</accession>
<evidence type="ECO:0000256" key="7">
    <source>
        <dbReference type="ARBA" id="ARBA00023136"/>
    </source>
</evidence>